<feature type="signal peptide" evidence="2">
    <location>
        <begin position="1"/>
        <end position="25"/>
    </location>
</feature>
<feature type="region of interest" description="Disordered" evidence="1">
    <location>
        <begin position="21"/>
        <end position="47"/>
    </location>
</feature>
<feature type="chain" id="PRO_5024386265" evidence="2">
    <location>
        <begin position="26"/>
        <end position="412"/>
    </location>
</feature>
<dbReference type="AlphaFoldDB" id="A0A5M9HFZ6"/>
<dbReference type="PANTHER" id="PTHR19328:SF75">
    <property type="entry name" value="ALDOSE SUGAR DEHYDROGENASE YLII"/>
    <property type="match status" value="1"/>
</dbReference>
<dbReference type="PANTHER" id="PTHR19328">
    <property type="entry name" value="HEDGEHOG-INTERACTING PROTEIN"/>
    <property type="match status" value="1"/>
</dbReference>
<feature type="compositionally biased region" description="Polar residues" evidence="1">
    <location>
        <begin position="34"/>
        <end position="47"/>
    </location>
</feature>
<dbReference type="OrthoDB" id="9770043at2"/>
<dbReference type="InterPro" id="IPR012938">
    <property type="entry name" value="Glc/Sorbosone_DH"/>
</dbReference>
<dbReference type="EMBL" id="VWNE01000003">
    <property type="protein sequence ID" value="KAA8485892.1"/>
    <property type="molecule type" value="Genomic_DNA"/>
</dbReference>
<keyword evidence="2" id="KW-0732">Signal</keyword>
<dbReference type="Pfam" id="PF07995">
    <property type="entry name" value="GSDH"/>
    <property type="match status" value="1"/>
</dbReference>
<comment type="caution">
    <text evidence="4">The sequence shown here is derived from an EMBL/GenBank/DDBJ whole genome shotgun (WGS) entry which is preliminary data.</text>
</comment>
<name>A0A5M9HFZ6_9SPHI</name>
<organism evidence="4 5">
    <name type="scientific">Arcticibacter tournemirensis</name>
    <dbReference type="NCBI Taxonomy" id="699437"/>
    <lineage>
        <taxon>Bacteria</taxon>
        <taxon>Pseudomonadati</taxon>
        <taxon>Bacteroidota</taxon>
        <taxon>Sphingobacteriia</taxon>
        <taxon>Sphingobacteriales</taxon>
        <taxon>Sphingobacteriaceae</taxon>
        <taxon>Arcticibacter</taxon>
    </lineage>
</organism>
<dbReference type="InterPro" id="IPR011042">
    <property type="entry name" value="6-blade_b-propeller_TolB-like"/>
</dbReference>
<evidence type="ECO:0000313" key="5">
    <source>
        <dbReference type="Proteomes" id="UP000322918"/>
    </source>
</evidence>
<protein>
    <submittedName>
        <fullName evidence="4">PQQ-dependent sugar dehydrogenase</fullName>
    </submittedName>
</protein>
<evidence type="ECO:0000313" key="4">
    <source>
        <dbReference type="EMBL" id="KAA8485892.1"/>
    </source>
</evidence>
<evidence type="ECO:0000256" key="1">
    <source>
        <dbReference type="SAM" id="MobiDB-lite"/>
    </source>
</evidence>
<dbReference type="RefSeq" id="WP_141816735.1">
    <property type="nucleotide sequence ID" value="NZ_VFPL01000002.1"/>
</dbReference>
<feature type="domain" description="Glucose/Sorbosone dehydrogenase" evidence="3">
    <location>
        <begin position="76"/>
        <end position="407"/>
    </location>
</feature>
<evidence type="ECO:0000256" key="2">
    <source>
        <dbReference type="SAM" id="SignalP"/>
    </source>
</evidence>
<accession>A0A5M9HFZ6</accession>
<evidence type="ECO:0000259" key="3">
    <source>
        <dbReference type="Pfam" id="PF07995"/>
    </source>
</evidence>
<dbReference type="InterPro" id="IPR011041">
    <property type="entry name" value="Quinoprot_gluc/sorb_DH_b-prop"/>
</dbReference>
<sequence length="412" mass="44896">MRTIALLSVATVIFVACQSNSPDHASTPDEHQDSTLSPVETKKPNTTYKPAFEGQTRIAGVRTKAGLDVKVVAEGLRNPWGMVNLPDGRILITEKGGTMRIVSTSGQLSAPITGLPPVNDSGQGGLLDVAIDPDFSQNRLVYWSFSQNVPPGTLTALGKGKLSADEQRIEGAAVIYQAKPAFNSSLHYGSRLEWDKQGNLFMSTGERSDIVSRPQAQQLNSALGKVLHLTKDGKPVAGNPFMNKDGALPEIYSYGHRNVQGLATHPETGDLWEIEFGPRGGDEVNRIQAGKDYGWPEITYGLEYSGERIGKAITQKEGMEQPVYYWDPVVSPSGAVFYSGNMFPEWKNNLFIGALSGMHIVRLVIKDNKVVGEERLLEDMKNRIRDVLQGPDGSLYAITDGGNGKLLQIRSK</sequence>
<dbReference type="Gene3D" id="2.120.10.30">
    <property type="entry name" value="TolB, C-terminal domain"/>
    <property type="match status" value="1"/>
</dbReference>
<reference evidence="4 5" key="1">
    <citation type="submission" date="2019-09" db="EMBL/GenBank/DDBJ databases">
        <title>Pararcticibacter amylolyticus gen. nov., sp. nov., isolated from a rottenly hemp rope, and reclassification of Pedobacter tournemirensis as Pararcticibacter tournemirensis comb. nov.</title>
        <authorList>
            <person name="Cai Y."/>
        </authorList>
    </citation>
    <scope>NUCLEOTIDE SEQUENCE [LARGE SCALE GENOMIC DNA]</scope>
    <source>
        <strain evidence="4 5">TF5-37.2-LB10</strain>
    </source>
</reference>
<dbReference type="SUPFAM" id="SSF50952">
    <property type="entry name" value="Soluble quinoprotein glucose dehydrogenase"/>
    <property type="match status" value="1"/>
</dbReference>
<proteinExistence type="predicted"/>
<gene>
    <name evidence="4" type="ORF">F1649_02535</name>
</gene>
<keyword evidence="5" id="KW-1185">Reference proteome</keyword>
<dbReference type="PROSITE" id="PS51257">
    <property type="entry name" value="PROKAR_LIPOPROTEIN"/>
    <property type="match status" value="1"/>
</dbReference>
<dbReference type="Proteomes" id="UP000322918">
    <property type="component" value="Unassembled WGS sequence"/>
</dbReference>